<evidence type="ECO:0000313" key="2">
    <source>
        <dbReference type="Proteomes" id="UP000692954"/>
    </source>
</evidence>
<gene>
    <name evidence="1" type="ORF">PSON_ATCC_30995.1.T1010203</name>
</gene>
<sequence>MKNDFSTSLSKDKDDQLIKEFKQRGKIKFHISYQGVIQKLETMNEQHS</sequence>
<keyword evidence="2" id="KW-1185">Reference proteome</keyword>
<accession>A0A8S1QAQ6</accession>
<protein>
    <submittedName>
        <fullName evidence="1">Uncharacterized protein</fullName>
    </submittedName>
</protein>
<dbReference type="Proteomes" id="UP000692954">
    <property type="component" value="Unassembled WGS sequence"/>
</dbReference>
<comment type="caution">
    <text evidence="1">The sequence shown here is derived from an EMBL/GenBank/DDBJ whole genome shotgun (WGS) entry which is preliminary data.</text>
</comment>
<dbReference type="AlphaFoldDB" id="A0A8S1QAQ6"/>
<evidence type="ECO:0000313" key="1">
    <source>
        <dbReference type="EMBL" id="CAD8112819.1"/>
    </source>
</evidence>
<name>A0A8S1QAQ6_9CILI</name>
<dbReference type="EMBL" id="CAJJDN010000101">
    <property type="protein sequence ID" value="CAD8112819.1"/>
    <property type="molecule type" value="Genomic_DNA"/>
</dbReference>
<organism evidence="1 2">
    <name type="scientific">Paramecium sonneborni</name>
    <dbReference type="NCBI Taxonomy" id="65129"/>
    <lineage>
        <taxon>Eukaryota</taxon>
        <taxon>Sar</taxon>
        <taxon>Alveolata</taxon>
        <taxon>Ciliophora</taxon>
        <taxon>Intramacronucleata</taxon>
        <taxon>Oligohymenophorea</taxon>
        <taxon>Peniculida</taxon>
        <taxon>Parameciidae</taxon>
        <taxon>Paramecium</taxon>
    </lineage>
</organism>
<proteinExistence type="predicted"/>
<reference evidence="1" key="1">
    <citation type="submission" date="2021-01" db="EMBL/GenBank/DDBJ databases">
        <authorList>
            <consortium name="Genoscope - CEA"/>
            <person name="William W."/>
        </authorList>
    </citation>
    <scope>NUCLEOTIDE SEQUENCE</scope>
</reference>